<feature type="signal peptide" evidence="1">
    <location>
        <begin position="1"/>
        <end position="20"/>
    </location>
</feature>
<dbReference type="SUPFAM" id="SSF49785">
    <property type="entry name" value="Galactose-binding domain-like"/>
    <property type="match status" value="1"/>
</dbReference>
<comment type="caution">
    <text evidence="2">The sequence shown here is derived from an EMBL/GenBank/DDBJ whole genome shotgun (WGS) entry which is preliminary data.</text>
</comment>
<evidence type="ECO:0000313" key="3">
    <source>
        <dbReference type="Proteomes" id="UP000266188"/>
    </source>
</evidence>
<sequence length="1012" mass="111301">MRSILVYLFETLLIASLCAADTDDQVTANIDYGTFKSPSARVRPRFRYWLPDASVDHSTVQDDIKSAGAIGAGGVEFLPFYNYGGQLEDSPPGADWSTYGFGTKAFKEIFIAALKAHKDAGLEMDFPLGPNQGQGVPAEPDNEGLQWDLSPYSGVVPGTGIFEGTIPGWGSGDLVALVSAQAVSSQNFSVPGNPNLPGSHSTSYTQYTVKHDSLKEWTRNVSSNGHASLKFPQTKGTSTMLFAFYQLLNHEKNLDISTNISGSIFDNGSYVVDHFSPRGAKVVIKFWEQHLLKGETKELLMEVGNYGWEDSVEIRSNMSWTPSLPDIFQAKYGYSLKKFLPLLMFGDNNINIQSSSPGTMQCILDTPDGGVGYLNDFRGALVEGYRQYLKTLTDWVNTYLNLQMSSQVSYNLPMDMQANIHMVNAPECESLQFKNNIDGYRQFVGPANLAGKRVISNEMGAESMESYRYQISELLWSVNRAVAGGVNRFVLHGQSYTGNYYGTTWPGYTAFSYLFSESYSNKQPGWEHGFSEAIDYIARLQYLQQKGILRTDVAVHNKVSATDPNFPTLYLSDDLVKEGYTYSYLSPDNFALPQARVENGVLAPDGPSYKAMLVDGTSNLTLDAVHYLKEYSRSGLPIIISGGDPGCYLTRNGHDCTEIHKGISSLKKEENVYSVSSGGAAAKLRSLGINPRIGVHTNGSWHTTWREDVQNDTEYAFVFSDGNSSVGDIDVATKKRPYFFDLWSGETKPVFEYKQEDGKTVIPLRLAGNQTVVIGFREGEDAPLLHATQILETVQGYEYQDNDTLVHVSSGAVNNPLILSTGQTMYNLSNDAISPTFQLTNWSLTVEHWKAPSNLSDASMIANKHNTTHSLKSLISWANIPELANASGIGYYTTSITWPRQSGSADGAYMVLPKILHACRLYVNGQRIPPFDYNAPKVDISGYLKTGENEIQVIVPTVMWNYIRSIFGQIRNSGSPPLLASVGDGIPGLSDNGLIGTVQVIPYVKVGVGGMI</sequence>
<reference evidence="3" key="1">
    <citation type="submission" date="2017-02" db="EMBL/GenBank/DDBJ databases">
        <authorList>
            <person name="Tafer H."/>
            <person name="Lopandic K."/>
        </authorList>
    </citation>
    <scope>NUCLEOTIDE SEQUENCE [LARGE SCALE GENOMIC DNA]</scope>
    <source>
        <strain evidence="3">CBS 366.77</strain>
    </source>
</reference>
<dbReference type="AlphaFoldDB" id="A0A3A3A0L3"/>
<dbReference type="InterPro" id="IPR053161">
    <property type="entry name" value="Ulvan_degrading_GH"/>
</dbReference>
<proteinExistence type="predicted"/>
<dbReference type="OrthoDB" id="2588159at2759"/>
<dbReference type="PANTHER" id="PTHR36848">
    <property type="entry name" value="DNA-BINDING PROTEIN (PUTATIVE SECRETED PROTEIN)-RELATED"/>
    <property type="match status" value="1"/>
</dbReference>
<dbReference type="PANTHER" id="PTHR36848:SF2">
    <property type="entry name" value="SECRETED PROTEIN"/>
    <property type="match status" value="1"/>
</dbReference>
<feature type="chain" id="PRO_5017336877" description="Secreted protein" evidence="1">
    <location>
        <begin position="21"/>
        <end position="1012"/>
    </location>
</feature>
<keyword evidence="3" id="KW-1185">Reference proteome</keyword>
<evidence type="ECO:0000313" key="2">
    <source>
        <dbReference type="EMBL" id="RJE27157.1"/>
    </source>
</evidence>
<organism evidence="2 3">
    <name type="scientific">Aspergillus sclerotialis</name>
    <dbReference type="NCBI Taxonomy" id="2070753"/>
    <lineage>
        <taxon>Eukaryota</taxon>
        <taxon>Fungi</taxon>
        <taxon>Dikarya</taxon>
        <taxon>Ascomycota</taxon>
        <taxon>Pezizomycotina</taxon>
        <taxon>Eurotiomycetes</taxon>
        <taxon>Eurotiomycetidae</taxon>
        <taxon>Eurotiales</taxon>
        <taxon>Aspergillaceae</taxon>
        <taxon>Aspergillus</taxon>
        <taxon>Aspergillus subgen. Polypaecilum</taxon>
    </lineage>
</organism>
<gene>
    <name evidence="2" type="ORF">PHISCL_00510</name>
</gene>
<dbReference type="InterPro" id="IPR008979">
    <property type="entry name" value="Galactose-bd-like_sf"/>
</dbReference>
<dbReference type="Proteomes" id="UP000266188">
    <property type="component" value="Unassembled WGS sequence"/>
</dbReference>
<dbReference type="EMBL" id="MVGC01000008">
    <property type="protein sequence ID" value="RJE27157.1"/>
    <property type="molecule type" value="Genomic_DNA"/>
</dbReference>
<keyword evidence="1" id="KW-0732">Signal</keyword>
<protein>
    <recommendedName>
        <fullName evidence="4">Secreted protein</fullName>
    </recommendedName>
</protein>
<evidence type="ECO:0008006" key="4">
    <source>
        <dbReference type="Google" id="ProtNLM"/>
    </source>
</evidence>
<evidence type="ECO:0000256" key="1">
    <source>
        <dbReference type="SAM" id="SignalP"/>
    </source>
</evidence>
<accession>A0A3A3A0L3</accession>
<dbReference type="Gene3D" id="2.60.120.260">
    <property type="entry name" value="Galactose-binding domain-like"/>
    <property type="match status" value="1"/>
</dbReference>
<dbReference type="Pfam" id="PF17132">
    <property type="entry name" value="Glyco_hydro_106"/>
    <property type="match status" value="1"/>
</dbReference>
<name>A0A3A3A0L3_9EURO</name>